<feature type="transmembrane region" description="Helical" evidence="1">
    <location>
        <begin position="87"/>
        <end position="105"/>
    </location>
</feature>
<evidence type="ECO:0000313" key="2">
    <source>
        <dbReference type="EMBL" id="MFB0844307.1"/>
    </source>
</evidence>
<keyword evidence="1" id="KW-0812">Transmembrane</keyword>
<protein>
    <submittedName>
        <fullName evidence="2">Uncharacterized protein</fullName>
    </submittedName>
</protein>
<dbReference type="RefSeq" id="WP_373954079.1">
    <property type="nucleotide sequence ID" value="NZ_JBHDLN010000009.1"/>
</dbReference>
<feature type="transmembrane region" description="Helical" evidence="1">
    <location>
        <begin position="20"/>
        <end position="41"/>
    </location>
</feature>
<keyword evidence="3" id="KW-1185">Reference proteome</keyword>
<keyword evidence="1" id="KW-0472">Membrane</keyword>
<feature type="transmembrane region" description="Helical" evidence="1">
    <location>
        <begin position="136"/>
        <end position="159"/>
    </location>
</feature>
<keyword evidence="1" id="KW-1133">Transmembrane helix</keyword>
<evidence type="ECO:0000256" key="1">
    <source>
        <dbReference type="SAM" id="Phobius"/>
    </source>
</evidence>
<comment type="caution">
    <text evidence="2">The sequence shown here is derived from an EMBL/GenBank/DDBJ whole genome shotgun (WGS) entry which is preliminary data.</text>
</comment>
<accession>A0ABV4V2J9</accession>
<reference evidence="2 3" key="1">
    <citation type="submission" date="2024-09" db="EMBL/GenBank/DDBJ databases">
        <authorList>
            <person name="Makale K.P.P."/>
            <person name="Makhzoum A."/>
            <person name="Rantong G."/>
            <person name="Rahube T.O."/>
        </authorList>
    </citation>
    <scope>NUCLEOTIDE SEQUENCE [LARGE SCALE GENOMIC DNA]</scope>
    <source>
        <strain evidence="2 3">KM_D13</strain>
    </source>
</reference>
<organism evidence="2 3">
    <name type="scientific">Paenibacillus oleatilyticus</name>
    <dbReference type="NCBI Taxonomy" id="2594886"/>
    <lineage>
        <taxon>Bacteria</taxon>
        <taxon>Bacillati</taxon>
        <taxon>Bacillota</taxon>
        <taxon>Bacilli</taxon>
        <taxon>Bacillales</taxon>
        <taxon>Paenibacillaceae</taxon>
        <taxon>Paenibacillus</taxon>
    </lineage>
</organism>
<sequence>MSLIFCEYKTFNSSPFSRNILFMSFYTFFTIPFSFNIFLSLGFNNSIPLALLSTFITTILIFTLLYLYNKKNHRKEYLDHSKIAFDIIRFVFVVILALTAIYGKINDDFSIFTRIVPIFKNNTGIDELRNSYQLTFQILAIPFVFSATLLRILVDWLLLKK</sequence>
<proteinExistence type="predicted"/>
<evidence type="ECO:0000313" key="3">
    <source>
        <dbReference type="Proteomes" id="UP001575622"/>
    </source>
</evidence>
<feature type="transmembrane region" description="Helical" evidence="1">
    <location>
        <begin position="47"/>
        <end position="67"/>
    </location>
</feature>
<dbReference type="Proteomes" id="UP001575622">
    <property type="component" value="Unassembled WGS sequence"/>
</dbReference>
<gene>
    <name evidence="2" type="ORF">ACEU3E_19150</name>
</gene>
<name>A0ABV4V2J9_9BACL</name>
<dbReference type="EMBL" id="JBHDLN010000009">
    <property type="protein sequence ID" value="MFB0844307.1"/>
    <property type="molecule type" value="Genomic_DNA"/>
</dbReference>